<keyword evidence="2" id="KW-0812">Transmembrane</keyword>
<dbReference type="AlphaFoldDB" id="A0A089LK34"/>
<evidence type="ECO:0000313" key="3">
    <source>
        <dbReference type="EMBL" id="AIQ60440.1"/>
    </source>
</evidence>
<sequence length="251" mass="27633">MGIVNELEGLLPGREGQPSDGLPKYERTTFDYVTIGVGYLVMPLGLVLALIRFFGTHYKNYRKAVNYSLLYHVFVGGFVQMMGFLLYSIYSDDGIDVMTLIIMLILFALVLLLPASAFAKRAAKARFRFSQLANQYVQLITVGRVRYIGNLADRTGQSESDVNRDLIYLKKYGVLDSGLLFSEGADTEPEAPVNQADSSPFSSSGGQTVYQPPRPQQQPKSIRCPGCGAQNTVSPLQSKSCDYCGTTVSYS</sequence>
<organism evidence="3 4">
    <name type="scientific">Paenibacillus borealis</name>
    <dbReference type="NCBI Taxonomy" id="160799"/>
    <lineage>
        <taxon>Bacteria</taxon>
        <taxon>Bacillati</taxon>
        <taxon>Bacillota</taxon>
        <taxon>Bacilli</taxon>
        <taxon>Bacillales</taxon>
        <taxon>Paenibacillaceae</taxon>
        <taxon>Paenibacillus</taxon>
    </lineage>
</organism>
<evidence type="ECO:0000313" key="4">
    <source>
        <dbReference type="Proteomes" id="UP000029518"/>
    </source>
</evidence>
<dbReference type="KEGG" id="pbd:PBOR_28475"/>
<name>A0A089LK34_PAEBO</name>
<feature type="transmembrane region" description="Helical" evidence="2">
    <location>
        <begin position="32"/>
        <end position="55"/>
    </location>
</feature>
<feature type="compositionally biased region" description="Polar residues" evidence="1">
    <location>
        <begin position="195"/>
        <end position="210"/>
    </location>
</feature>
<evidence type="ECO:0000256" key="1">
    <source>
        <dbReference type="SAM" id="MobiDB-lite"/>
    </source>
</evidence>
<reference evidence="3" key="1">
    <citation type="submission" date="2014-08" db="EMBL/GenBank/DDBJ databases">
        <title>Comparative genomics of the Paenibacillus odorifer group.</title>
        <authorList>
            <person name="den Bakker H.C."/>
            <person name="Tsai Y.-C.Y.-C."/>
            <person name="Martin N."/>
            <person name="Korlach J."/>
            <person name="Wiedmann M."/>
        </authorList>
    </citation>
    <scope>NUCLEOTIDE SEQUENCE [LARGE SCALE GENOMIC DNA]</scope>
    <source>
        <strain evidence="3">DSM 13188</strain>
    </source>
</reference>
<dbReference type="RefSeq" id="WP_042217039.1">
    <property type="nucleotide sequence ID" value="NZ_CP009285.1"/>
</dbReference>
<feature type="transmembrane region" description="Helical" evidence="2">
    <location>
        <begin position="67"/>
        <end position="91"/>
    </location>
</feature>
<dbReference type="HOGENOM" id="CLU_1114946_0_0_9"/>
<feature type="region of interest" description="Disordered" evidence="1">
    <location>
        <begin position="187"/>
        <end position="223"/>
    </location>
</feature>
<protein>
    <submittedName>
        <fullName evidence="3">Uncharacterized protein</fullName>
    </submittedName>
</protein>
<feature type="transmembrane region" description="Helical" evidence="2">
    <location>
        <begin position="97"/>
        <end position="119"/>
    </location>
</feature>
<evidence type="ECO:0000256" key="2">
    <source>
        <dbReference type="SAM" id="Phobius"/>
    </source>
</evidence>
<accession>A0A089LK34</accession>
<keyword evidence="2" id="KW-0472">Membrane</keyword>
<proteinExistence type="predicted"/>
<dbReference type="EMBL" id="CP009285">
    <property type="protein sequence ID" value="AIQ60440.1"/>
    <property type="molecule type" value="Genomic_DNA"/>
</dbReference>
<keyword evidence="2" id="KW-1133">Transmembrane helix</keyword>
<dbReference type="Proteomes" id="UP000029518">
    <property type="component" value="Chromosome"/>
</dbReference>
<gene>
    <name evidence="3" type="ORF">PBOR_28475</name>
</gene>
<keyword evidence="4" id="KW-1185">Reference proteome</keyword>